<keyword evidence="6" id="KW-1185">Reference proteome</keyword>
<evidence type="ECO:0000256" key="3">
    <source>
        <dbReference type="RuleBase" id="RU361196"/>
    </source>
</evidence>
<comment type="similarity">
    <text evidence="1 3">Belongs to the glycosyl hydrolase 57 family.</text>
</comment>
<dbReference type="Gene3D" id="3.20.110.10">
    <property type="entry name" value="Glycoside hydrolase 38, N terminal domain"/>
    <property type="match status" value="1"/>
</dbReference>
<accession>A0A6M0RRP7</accession>
<dbReference type="PANTHER" id="PTHR36306:SF3">
    <property type="entry name" value="GLYCOSIDE HYDROLASE FAMILY 57"/>
    <property type="match status" value="1"/>
</dbReference>
<dbReference type="GO" id="GO:0003824">
    <property type="term" value="F:catalytic activity"/>
    <property type="evidence" value="ECO:0007669"/>
    <property type="project" value="InterPro"/>
</dbReference>
<dbReference type="Proteomes" id="UP000481033">
    <property type="component" value="Unassembled WGS sequence"/>
</dbReference>
<evidence type="ECO:0000313" key="5">
    <source>
        <dbReference type="EMBL" id="NEZ58442.1"/>
    </source>
</evidence>
<dbReference type="EMBL" id="QXHD01000004">
    <property type="protein sequence ID" value="NEZ58442.1"/>
    <property type="molecule type" value="Genomic_DNA"/>
</dbReference>
<name>A0A6M0RRP7_9CYAN</name>
<dbReference type="InterPro" id="IPR027291">
    <property type="entry name" value="Glyco_hydro_38_N_sf"/>
</dbReference>
<gene>
    <name evidence="5" type="ORF">DXZ20_22905</name>
</gene>
<evidence type="ECO:0000259" key="4">
    <source>
        <dbReference type="Pfam" id="PF03065"/>
    </source>
</evidence>
<dbReference type="Pfam" id="PF12055">
    <property type="entry name" value="DUF3536"/>
    <property type="match status" value="1"/>
</dbReference>
<evidence type="ECO:0000313" key="6">
    <source>
        <dbReference type="Proteomes" id="UP000481033"/>
    </source>
</evidence>
<comment type="caution">
    <text evidence="5">The sequence shown here is derived from an EMBL/GenBank/DDBJ whole genome shotgun (WGS) entry which is preliminary data.</text>
</comment>
<organism evidence="5 6">
    <name type="scientific">Adonisia turfae CCMR0081</name>
    <dbReference type="NCBI Taxonomy" id="2292702"/>
    <lineage>
        <taxon>Bacteria</taxon>
        <taxon>Bacillati</taxon>
        <taxon>Cyanobacteriota</taxon>
        <taxon>Adonisia</taxon>
        <taxon>Adonisia turfae</taxon>
    </lineage>
</organism>
<dbReference type="RefSeq" id="WP_163700980.1">
    <property type="nucleotide sequence ID" value="NZ_QXHD01000004.1"/>
</dbReference>
<dbReference type="Pfam" id="PF03065">
    <property type="entry name" value="Glyco_hydro_57"/>
    <property type="match status" value="1"/>
</dbReference>
<evidence type="ECO:0000256" key="1">
    <source>
        <dbReference type="ARBA" id="ARBA00006821"/>
    </source>
</evidence>
<reference evidence="5 6" key="1">
    <citation type="journal article" date="2020" name="Microb. Ecol.">
        <title>Ecogenomics of the Marine Benthic Filamentous Cyanobacterium Adonisia.</title>
        <authorList>
            <person name="Walter J.M."/>
            <person name="Coutinho F.H."/>
            <person name="Leomil L."/>
            <person name="Hargreaves P.I."/>
            <person name="Campeao M.E."/>
            <person name="Vieira V.V."/>
            <person name="Silva B.S."/>
            <person name="Fistarol G.O."/>
            <person name="Salomon P.S."/>
            <person name="Sawabe T."/>
            <person name="Mino S."/>
            <person name="Hosokawa M."/>
            <person name="Miyashita H."/>
            <person name="Maruyama F."/>
            <person name="van Verk M.C."/>
            <person name="Dutilh B.E."/>
            <person name="Thompson C.C."/>
            <person name="Thompson F.L."/>
        </authorList>
    </citation>
    <scope>NUCLEOTIDE SEQUENCE [LARGE SCALE GENOMIC DNA]</scope>
    <source>
        <strain evidence="5 6">CCMR0081</strain>
    </source>
</reference>
<dbReference type="SUPFAM" id="SSF88713">
    <property type="entry name" value="Glycoside hydrolase/deacetylase"/>
    <property type="match status" value="1"/>
</dbReference>
<dbReference type="AlphaFoldDB" id="A0A6M0RRP7"/>
<dbReference type="InterPro" id="IPR011330">
    <property type="entry name" value="Glyco_hydro/deAcase_b/a-brl"/>
</dbReference>
<proteinExistence type="inferred from homology"/>
<dbReference type="InterPro" id="IPR052046">
    <property type="entry name" value="GH57_Enzymes"/>
</dbReference>
<protein>
    <submittedName>
        <fullName evidence="5">DUF3536 domain-containing protein</fullName>
    </submittedName>
</protein>
<feature type="domain" description="Glycoside hydrolase family 57 N-terminal" evidence="4">
    <location>
        <begin position="113"/>
        <end position="345"/>
    </location>
</feature>
<dbReference type="GO" id="GO:0005975">
    <property type="term" value="P:carbohydrate metabolic process"/>
    <property type="evidence" value="ECO:0007669"/>
    <property type="project" value="InterPro"/>
</dbReference>
<evidence type="ECO:0000256" key="2">
    <source>
        <dbReference type="ARBA" id="ARBA00023277"/>
    </source>
</evidence>
<dbReference type="CDD" id="cd10797">
    <property type="entry name" value="GH57N_APU_like_1"/>
    <property type="match status" value="1"/>
</dbReference>
<dbReference type="InterPro" id="IPR021923">
    <property type="entry name" value="DUF3536"/>
</dbReference>
<keyword evidence="2 3" id="KW-0119">Carbohydrate metabolism</keyword>
<sequence>MVNFHSVTTSFSDNQGLMPSSEVLSSEVPSSEVYVCVHGHFYQPPRENPSLEVVERQSGAAPFHDWNERILRESYRPNAFARIMDHQGQILQIINNYEFISFNIGPTLMSWLARHDIETYRQILAADKRSCDRNNGHGNAIAQVYNHIILPLANERDKLTQVRWGIADFRKRFNRDPEGMWLAETAIDQDTLRVLIQEGIKFTIVAPSQVQRCRQMATGDQAAGEWHQVGGGQIDPTRPYRCFVPGLPAGQNYIDIFVYDGPISGDMGFSDILQSSQSFADRIGQAIRGERKGAQLISVATDGETFGHHRGGAERALAYALQHEFMDRGWNVISYARYLSLFPPTWELELKPVTAWSCAHGVERWQSDCGCGGGGEWHQQWRAPLRQALDWLRDELIEIYEITGEDLFKDAWAARDSYINIICDRTPLTIEQFFAKHQHHELTQVERTDALSLLEMQRHAMLMYTSCGWFFEEISRPEGTQVLRYAARAIELAEEICGESLEEDFIAKLALAPSNIPLFRDGAGVYRAQVRPARISVEQVVAHYAMSSLFHTYHREQRLYCHTLTHQDYQKQTMGALTLALGQVTIVSEITQAKGCYTFAVCHLGGQEFLCGIRPFKNRIAYARAKEAVLRIFAQGSIVQTIDAIQTQFGEYTFNLQQLFSEERQHIMQLLSQNTLDQLNQLYTQIYRENYGVLMAFHRESMDVPRELQVAAEITLSHRVIDVLRRLEQDLSDIDEHILAISTGYLGELEGIAIEANHLRCHLTLPQATPILEGLILQALRQTLQIETDATHQACTLAVNPIAIQGIKRLIVLGTNLGLNLNLERSQEVYYNYVQQCPPIPSLGQALGIVESA</sequence>
<dbReference type="PANTHER" id="PTHR36306">
    <property type="entry name" value="ALPHA-AMYLASE-RELATED-RELATED"/>
    <property type="match status" value="1"/>
</dbReference>
<dbReference type="InterPro" id="IPR004300">
    <property type="entry name" value="Glyco_hydro_57_N"/>
</dbReference>